<keyword evidence="2" id="KW-0472">Membrane</keyword>
<dbReference type="RefSeq" id="WP_259092121.1">
    <property type="nucleotide sequence ID" value="NZ_CP130454.1"/>
</dbReference>
<protein>
    <recommendedName>
        <fullName evidence="5">HEAT repeat domain-containing protein</fullName>
    </recommendedName>
</protein>
<keyword evidence="2" id="KW-1133">Transmembrane helix</keyword>
<dbReference type="SUPFAM" id="SSF48371">
    <property type="entry name" value="ARM repeat"/>
    <property type="match status" value="1"/>
</dbReference>
<keyword evidence="4" id="KW-1185">Reference proteome</keyword>
<evidence type="ECO:0008006" key="5">
    <source>
        <dbReference type="Google" id="ProtNLM"/>
    </source>
</evidence>
<dbReference type="Proteomes" id="UP001204798">
    <property type="component" value="Unassembled WGS sequence"/>
</dbReference>
<dbReference type="InterPro" id="IPR016024">
    <property type="entry name" value="ARM-type_fold"/>
</dbReference>
<keyword evidence="2" id="KW-0812">Transmembrane</keyword>
<feature type="transmembrane region" description="Helical" evidence="2">
    <location>
        <begin position="5"/>
        <end position="24"/>
    </location>
</feature>
<dbReference type="Gene3D" id="1.25.10.10">
    <property type="entry name" value="Leucine-rich Repeat Variant"/>
    <property type="match status" value="1"/>
</dbReference>
<dbReference type="InterPro" id="IPR021133">
    <property type="entry name" value="HEAT_type_2"/>
</dbReference>
<sequence length="204" mass="23929">MKRKFVFLLTITFLGLIVICWYIANYYLRPVTPEDIRELSSHLVSLFDEPSLARIVWKASHRVKNPRLKFTLLKIYKSFDDPDCKPFHELLLDYPDVFPPEFSIAFGYSARLGRADIFLKEIAKSWPDDPKDRWRVLTPILRSLAIQALKDEDWFYRKNGVSILVELDGKNAIPHILPLLHDPEPQVREVTRKALQKLGYKFSE</sequence>
<evidence type="ECO:0000256" key="2">
    <source>
        <dbReference type="SAM" id="Phobius"/>
    </source>
</evidence>
<comment type="caution">
    <text evidence="3">The sequence shown here is derived from an EMBL/GenBank/DDBJ whole genome shotgun (WGS) entry which is preliminary data.</text>
</comment>
<dbReference type="InterPro" id="IPR011989">
    <property type="entry name" value="ARM-like"/>
</dbReference>
<reference evidence="3 4" key="1">
    <citation type="submission" date="2022-08" db="EMBL/GenBank/DDBJ databases">
        <title>Bacterial and archaeal communities from various locations to study Microbial Dark Matter (Phase II).</title>
        <authorList>
            <person name="Stepanauskas R."/>
        </authorList>
    </citation>
    <scope>NUCLEOTIDE SEQUENCE [LARGE SCALE GENOMIC DNA]</scope>
    <source>
        <strain evidence="3 4">PD1</strain>
    </source>
</reference>
<organism evidence="3 4">
    <name type="scientific">Candidatus Fervidibacter sacchari</name>
    <dbReference type="NCBI Taxonomy" id="1448929"/>
    <lineage>
        <taxon>Bacteria</taxon>
        <taxon>Candidatus Fervidibacterota</taxon>
        <taxon>Candidatus Fervidibacter</taxon>
    </lineage>
</organism>
<dbReference type="InterPro" id="IPR000357">
    <property type="entry name" value="HEAT"/>
</dbReference>
<dbReference type="Pfam" id="PF02985">
    <property type="entry name" value="HEAT"/>
    <property type="match status" value="1"/>
</dbReference>
<proteinExistence type="predicted"/>
<name>A0ABT2EJU0_9BACT</name>
<gene>
    <name evidence="3" type="ORF">M2350_000123</name>
</gene>
<evidence type="ECO:0000313" key="4">
    <source>
        <dbReference type="Proteomes" id="UP001204798"/>
    </source>
</evidence>
<evidence type="ECO:0000313" key="3">
    <source>
        <dbReference type="EMBL" id="MCS3917726.1"/>
    </source>
</evidence>
<dbReference type="PROSITE" id="PS50077">
    <property type="entry name" value="HEAT_REPEAT"/>
    <property type="match status" value="1"/>
</dbReference>
<accession>A0ABT2EJU0</accession>
<keyword evidence="1" id="KW-0677">Repeat</keyword>
<evidence type="ECO:0000256" key="1">
    <source>
        <dbReference type="ARBA" id="ARBA00022737"/>
    </source>
</evidence>
<dbReference type="EMBL" id="JANUCP010000001">
    <property type="protein sequence ID" value="MCS3917726.1"/>
    <property type="molecule type" value="Genomic_DNA"/>
</dbReference>